<protein>
    <submittedName>
        <fullName evidence="1">Uncharacterized protein</fullName>
    </submittedName>
</protein>
<evidence type="ECO:0000313" key="2">
    <source>
        <dbReference type="Proteomes" id="UP000027180"/>
    </source>
</evidence>
<dbReference type="AlphaFoldDB" id="A0A060I7X3"/>
<dbReference type="Proteomes" id="UP000027180">
    <property type="component" value="Plasmid pRetIE4771b"/>
</dbReference>
<dbReference type="EMBL" id="CP006988">
    <property type="protein sequence ID" value="AIC29854.1"/>
    <property type="molecule type" value="Genomic_DNA"/>
</dbReference>
<reference evidence="1 2" key="1">
    <citation type="submission" date="2013-12" db="EMBL/GenBank/DDBJ databases">
        <title>Complete genome sequence of Rhizobium etli bv. mimosae IE4771.</title>
        <authorList>
            <person name="Bustos P."/>
            <person name="Santamaria R.I."/>
            <person name="Lozano L."/>
            <person name="Ormeno-Orrillo E."/>
            <person name="Rogel M.A."/>
            <person name="Romero D."/>
            <person name="Cevallos M.A."/>
            <person name="Martinez-Romero E."/>
            <person name="Gonzalez V."/>
        </authorList>
    </citation>
    <scope>NUCLEOTIDE SEQUENCE [LARGE SCALE GENOMIC DNA]</scope>
    <source>
        <strain evidence="1 2">IE4771</strain>
        <plasmid evidence="2">Plasmid pRetIE4771b</plasmid>
    </source>
</reference>
<gene>
    <name evidence="1" type="ORF">IE4771_PB00123</name>
</gene>
<dbReference type="KEGG" id="rei:IE4771_PB00123"/>
<accession>A0A060I7X3</accession>
<evidence type="ECO:0000313" key="1">
    <source>
        <dbReference type="EMBL" id="AIC29854.1"/>
    </source>
</evidence>
<sequence>MPSKCQHPSLVIQIVQNQGEPPAQTRGVNEHGLWGACFPRCRPNAGAAMLCRPMANRSRSFKPSLTAMTTQFKMGPRGCLWRWSRAHAVVASASLDWGKTARWPDPACGVTAFVASRMPGAKRDI</sequence>
<proteinExistence type="predicted"/>
<name>A0A060I7X3_RHIET</name>
<dbReference type="HOGENOM" id="CLU_1990862_0_0_5"/>
<keyword evidence="1" id="KW-0614">Plasmid</keyword>
<organism evidence="1 2">
    <name type="scientific">Rhizobium etli bv. mimosae str. IE4771</name>
    <dbReference type="NCBI Taxonomy" id="1432050"/>
    <lineage>
        <taxon>Bacteria</taxon>
        <taxon>Pseudomonadati</taxon>
        <taxon>Pseudomonadota</taxon>
        <taxon>Alphaproteobacteria</taxon>
        <taxon>Hyphomicrobiales</taxon>
        <taxon>Rhizobiaceae</taxon>
        <taxon>Rhizobium/Agrobacterium group</taxon>
        <taxon>Rhizobium</taxon>
    </lineage>
</organism>
<geneLocation type="plasmid" evidence="1 2">
    <name>pRetIE4771b</name>
</geneLocation>